<dbReference type="InterPro" id="IPR003692">
    <property type="entry name" value="Hydantoinase_B"/>
</dbReference>
<evidence type="ECO:0000313" key="2">
    <source>
        <dbReference type="EMBL" id="CAJ1504967.1"/>
    </source>
</evidence>
<evidence type="ECO:0000259" key="1">
    <source>
        <dbReference type="Pfam" id="PF02538"/>
    </source>
</evidence>
<organism evidence="2 3">
    <name type="scientific">[Mycobacterium] burgundiense</name>
    <dbReference type="NCBI Taxonomy" id="3064286"/>
    <lineage>
        <taxon>Bacteria</taxon>
        <taxon>Bacillati</taxon>
        <taxon>Actinomycetota</taxon>
        <taxon>Actinomycetes</taxon>
        <taxon>Mycobacteriales</taxon>
        <taxon>Mycobacteriaceae</taxon>
        <taxon>Mycolicibacterium</taxon>
    </lineage>
</organism>
<dbReference type="EMBL" id="OY726397">
    <property type="protein sequence ID" value="CAJ1504967.1"/>
    <property type="molecule type" value="Genomic_DNA"/>
</dbReference>
<protein>
    <submittedName>
        <fullName evidence="2">Hydantoinase B/oxoprolinase family protein</fullName>
    </submittedName>
</protein>
<proteinExistence type="predicted"/>
<name>A0ABN9NEC0_9MYCO</name>
<dbReference type="Pfam" id="PF02538">
    <property type="entry name" value="Hydantoinase_B"/>
    <property type="match status" value="1"/>
</dbReference>
<sequence>MTTLDDAEAQQFLTDLISNQPVMYGPDSDITAEHRLRERTLREDEAMRSVTDPTDITVGLSRIEAVLESAMEMLEQICASPAAKYGDLIVGIYTREGEFAVASSGGVNMFSATTSPVPKFINRYWADEPTVGIAEGDVFYHNDANYGGTHNPDHTLLIPLYWQGEHIAWIGAIVHEGENGAAVDPGGFALRATTKYGEGVRIPPMKVGENYTFRRDLINLFQNQVRDPLLWLTDFRSKLATARMVEQRMHDFMAERSAELLIATMRTVLESTEAEVRRRIAAWPDGIYRGSQFADTTLLEERLFKISVELEKRGDQLTVRTRGSSPSIDRALNAQAHFTRAMVGNLFMNFLFADLPRTAGFVSALDFELEPGSIVTADPEQPTSLSLMTMFCFSAAVHSAVTKALFANPGSVRPMAPWYAMIPTLQYGGLTQHGQLTANVSTEMNAAGGGARCDEDGEHAAGPVFAPVSDWGEIEMRENEIPVLGMWRRIPPDNHGFGKYRGGSSVEWAYMLYGSQMFAFGITSMGGKFPVTGGMFGGYAGACIPLVRVRPEGGVDAVLDWMAKGAPGLNYDARSFVADQPLPGSYEVSNPVQAADPIAEGDIWIQRVGGGGGYGDPLEREPADVMKDLRRGLISDTVARDVYRMVRDGNGDLDEERTREARAQARKDRLDKGLRYDEFVAKWRADQPPAHLGYLGSWDWSDGEDGVARQ</sequence>
<evidence type="ECO:0000313" key="3">
    <source>
        <dbReference type="Proteomes" id="UP001190465"/>
    </source>
</evidence>
<feature type="domain" description="Hydantoinase B/oxoprolinase" evidence="1">
    <location>
        <begin position="52"/>
        <end position="617"/>
    </location>
</feature>
<reference evidence="2 3" key="1">
    <citation type="submission" date="2023-08" db="EMBL/GenBank/DDBJ databases">
        <authorList>
            <person name="Folkvardsen B D."/>
            <person name="Norman A."/>
        </authorList>
    </citation>
    <scope>NUCLEOTIDE SEQUENCE [LARGE SCALE GENOMIC DNA]</scope>
    <source>
        <strain evidence="2 3">Mu0053</strain>
    </source>
</reference>
<gene>
    <name evidence="2" type="ORF">MU0053_002817</name>
</gene>
<dbReference type="Proteomes" id="UP001190465">
    <property type="component" value="Chromosome"/>
</dbReference>
<dbReference type="RefSeq" id="WP_308478264.1">
    <property type="nucleotide sequence ID" value="NZ_OY726397.1"/>
</dbReference>
<keyword evidence="3" id="KW-1185">Reference proteome</keyword>
<accession>A0ABN9NEC0</accession>